<dbReference type="RefSeq" id="WP_153748347.1">
    <property type="nucleotide sequence ID" value="NZ_BAAADI010000007.1"/>
</dbReference>
<organism evidence="1 2">
    <name type="scientific">Rhodovulum strictum</name>
    <dbReference type="NCBI Taxonomy" id="58314"/>
    <lineage>
        <taxon>Bacteria</taxon>
        <taxon>Pseudomonadati</taxon>
        <taxon>Pseudomonadota</taxon>
        <taxon>Alphaproteobacteria</taxon>
        <taxon>Rhodobacterales</taxon>
        <taxon>Paracoccaceae</taxon>
        <taxon>Rhodovulum</taxon>
    </lineage>
</organism>
<proteinExistence type="predicted"/>
<reference evidence="1 2" key="1">
    <citation type="submission" date="2019-11" db="EMBL/GenBank/DDBJ databases">
        <title>Draft Whole-Genome sequence of the marine photosynthetic bacterium Rhodovulum strictum DSM 11289.</title>
        <authorList>
            <person name="Kyndt J.A."/>
            <person name="Meyer T.E."/>
        </authorList>
    </citation>
    <scope>NUCLEOTIDE SEQUENCE [LARGE SCALE GENOMIC DNA]</scope>
    <source>
        <strain evidence="1 2">DSM 11289</strain>
    </source>
</reference>
<dbReference type="AlphaFoldDB" id="A0A844B5T8"/>
<sequence>MDPFGYRKRDGPGLGLADLGQACPGDQVEHPAKGEIQPVIAEAQQVSVCATAQRPSLVRREFEDEPREIRVLARTDRNGLGHGWRPEQQEK</sequence>
<evidence type="ECO:0000313" key="1">
    <source>
        <dbReference type="EMBL" id="MRH21050.1"/>
    </source>
</evidence>
<comment type="caution">
    <text evidence="1">The sequence shown here is derived from an EMBL/GenBank/DDBJ whole genome shotgun (WGS) entry which is preliminary data.</text>
</comment>
<protein>
    <submittedName>
        <fullName evidence="1">Uncharacterized protein</fullName>
    </submittedName>
</protein>
<dbReference type="EMBL" id="WJPO01000010">
    <property type="protein sequence ID" value="MRH21050.1"/>
    <property type="molecule type" value="Genomic_DNA"/>
</dbReference>
<accession>A0A844B5T8</accession>
<dbReference type="Proteomes" id="UP000466730">
    <property type="component" value="Unassembled WGS sequence"/>
</dbReference>
<gene>
    <name evidence="1" type="ORF">GH815_08585</name>
</gene>
<name>A0A844B5T8_9RHOB</name>
<evidence type="ECO:0000313" key="2">
    <source>
        <dbReference type="Proteomes" id="UP000466730"/>
    </source>
</evidence>
<keyword evidence="2" id="KW-1185">Reference proteome</keyword>